<accession>A0A2Z7C3M3</accession>
<dbReference type="PANTHER" id="PTHR11926:SF774">
    <property type="entry name" value="UDP-GLYCOSYLTRANSFERASE 85A1-RELATED"/>
    <property type="match status" value="1"/>
</dbReference>
<organism evidence="2 3">
    <name type="scientific">Dorcoceras hygrometricum</name>
    <dbReference type="NCBI Taxonomy" id="472368"/>
    <lineage>
        <taxon>Eukaryota</taxon>
        <taxon>Viridiplantae</taxon>
        <taxon>Streptophyta</taxon>
        <taxon>Embryophyta</taxon>
        <taxon>Tracheophyta</taxon>
        <taxon>Spermatophyta</taxon>
        <taxon>Magnoliopsida</taxon>
        <taxon>eudicotyledons</taxon>
        <taxon>Gunneridae</taxon>
        <taxon>Pentapetalae</taxon>
        <taxon>asterids</taxon>
        <taxon>lamiids</taxon>
        <taxon>Lamiales</taxon>
        <taxon>Gesneriaceae</taxon>
        <taxon>Didymocarpoideae</taxon>
        <taxon>Trichosporeae</taxon>
        <taxon>Loxocarpinae</taxon>
        <taxon>Dorcoceras</taxon>
    </lineage>
</organism>
<protein>
    <submittedName>
        <fullName evidence="2">Uncharacterized protein</fullName>
    </submittedName>
</protein>
<keyword evidence="3" id="KW-1185">Reference proteome</keyword>
<dbReference type="Proteomes" id="UP000250235">
    <property type="component" value="Unassembled WGS sequence"/>
</dbReference>
<dbReference type="AlphaFoldDB" id="A0A2Z7C3M3"/>
<sequence length="360" mass="41129">MISLHLQGHITPFVDLCLKIASKGFSVTFVHHEFIHHMLSKSHNRNHEFNFFSKACESGLDIRYKTISDGFPVEFDRFRLREEYMEYMLREFPARVDCFVGKIIESDPNTATFLVADTLYSWPETIAKKYNLVNVSFWTQPALVFSLDYHFELLRENGHFPCKGTEPDPQNYKQELDATLYSAEVLPLWNGLGVQHHQGMEGCRLPKVDNRESLQHLAYLHIISLRLLGKGGYHGNVYAKRNTEPPHLHSVLITTIISNRSKMTPSKDPALTMRDFATMSFNSLYSTFISLFLLEGLKGMAERENVTFIPPLLRKEPEKLFSPSASNLNSSANIFCEINTFHTPTVLKTAPSTTYASAQN</sequence>
<comment type="similarity">
    <text evidence="1">Belongs to the UDP-glycosyltransferase family.</text>
</comment>
<reference evidence="2 3" key="1">
    <citation type="journal article" date="2015" name="Proc. Natl. Acad. Sci. U.S.A.">
        <title>The resurrection genome of Boea hygrometrica: A blueprint for survival of dehydration.</title>
        <authorList>
            <person name="Xiao L."/>
            <person name="Yang G."/>
            <person name="Zhang L."/>
            <person name="Yang X."/>
            <person name="Zhao S."/>
            <person name="Ji Z."/>
            <person name="Zhou Q."/>
            <person name="Hu M."/>
            <person name="Wang Y."/>
            <person name="Chen M."/>
            <person name="Xu Y."/>
            <person name="Jin H."/>
            <person name="Xiao X."/>
            <person name="Hu G."/>
            <person name="Bao F."/>
            <person name="Hu Y."/>
            <person name="Wan P."/>
            <person name="Li L."/>
            <person name="Deng X."/>
            <person name="Kuang T."/>
            <person name="Xiang C."/>
            <person name="Zhu J.K."/>
            <person name="Oliver M.J."/>
            <person name="He Y."/>
        </authorList>
    </citation>
    <scope>NUCLEOTIDE SEQUENCE [LARGE SCALE GENOMIC DNA]</scope>
    <source>
        <strain evidence="3">cv. XS01</strain>
    </source>
</reference>
<gene>
    <name evidence="2" type="ORF">F511_32773</name>
</gene>
<dbReference type="GO" id="GO:0080043">
    <property type="term" value="F:quercetin 3-O-glucosyltransferase activity"/>
    <property type="evidence" value="ECO:0007669"/>
    <property type="project" value="TreeGrafter"/>
</dbReference>
<dbReference type="EMBL" id="KQ999432">
    <property type="protein sequence ID" value="KZV41524.1"/>
    <property type="molecule type" value="Genomic_DNA"/>
</dbReference>
<name>A0A2Z7C3M3_9LAMI</name>
<evidence type="ECO:0000256" key="1">
    <source>
        <dbReference type="ARBA" id="ARBA00009995"/>
    </source>
</evidence>
<dbReference type="OrthoDB" id="911841at2759"/>
<dbReference type="Gene3D" id="3.40.50.2000">
    <property type="entry name" value="Glycogen Phosphorylase B"/>
    <property type="match status" value="1"/>
</dbReference>
<evidence type="ECO:0000313" key="3">
    <source>
        <dbReference type="Proteomes" id="UP000250235"/>
    </source>
</evidence>
<dbReference type="PANTHER" id="PTHR11926">
    <property type="entry name" value="GLUCOSYL/GLUCURONOSYL TRANSFERASES"/>
    <property type="match status" value="1"/>
</dbReference>
<dbReference type="SUPFAM" id="SSF53756">
    <property type="entry name" value="UDP-Glycosyltransferase/glycogen phosphorylase"/>
    <property type="match status" value="1"/>
</dbReference>
<proteinExistence type="inferred from homology"/>
<evidence type="ECO:0000313" key="2">
    <source>
        <dbReference type="EMBL" id="KZV41524.1"/>
    </source>
</evidence>
<dbReference type="GO" id="GO:0080044">
    <property type="term" value="F:quercetin 7-O-glucosyltransferase activity"/>
    <property type="evidence" value="ECO:0007669"/>
    <property type="project" value="TreeGrafter"/>
</dbReference>